<feature type="signal peptide" evidence="10">
    <location>
        <begin position="1"/>
        <end position="19"/>
    </location>
</feature>
<dbReference type="GO" id="GO:0003677">
    <property type="term" value="F:DNA binding"/>
    <property type="evidence" value="ECO:0007669"/>
    <property type="project" value="UniProtKB-KW"/>
</dbReference>
<dbReference type="SUPFAM" id="SSF56672">
    <property type="entry name" value="DNA/RNA polymerases"/>
    <property type="match status" value="1"/>
</dbReference>
<geneLocation type="mitochondrion" evidence="12"/>
<dbReference type="Gene3D" id="3.90.1600.10">
    <property type="entry name" value="Palm domain of DNA polymerase"/>
    <property type="match status" value="1"/>
</dbReference>
<keyword evidence="10" id="KW-0732">Signal</keyword>
<keyword evidence="12" id="KW-0496">Mitochondrion</keyword>
<evidence type="ECO:0000256" key="4">
    <source>
        <dbReference type="ARBA" id="ARBA00022679"/>
    </source>
</evidence>
<dbReference type="EC" id="2.7.7.7" evidence="2"/>
<name>A0A5B9RKB0_9AGAM</name>
<reference evidence="12" key="1">
    <citation type="submission" date="2019-03" db="EMBL/GenBank/DDBJ databases">
        <title>Evidence of extensive intraspecific noncoding reshuffling in a 169kb mitochondrial genome of basidiomycete fungus.</title>
        <authorList>
            <person name="Lee H.-H."/>
            <person name="Ke H.-M."/>
            <person name="Lin C.-Y.I."/>
            <person name="Lee T.J."/>
            <person name="Chung C.-L."/>
            <person name="Tsai I.J."/>
        </authorList>
    </citation>
    <scope>NUCLEOTIDE SEQUENCE</scope>
    <source>
        <strain evidence="12">MF3/22</strain>
    </source>
</reference>
<dbReference type="InterPro" id="IPR012337">
    <property type="entry name" value="RNaseH-like_sf"/>
</dbReference>
<organism evidence="12">
    <name type="scientific">Fomitiporia mediterranea</name>
    <dbReference type="NCBI Taxonomy" id="208960"/>
    <lineage>
        <taxon>Eukaryota</taxon>
        <taxon>Fungi</taxon>
        <taxon>Dikarya</taxon>
        <taxon>Basidiomycota</taxon>
        <taxon>Agaricomycotina</taxon>
        <taxon>Agaricomycetes</taxon>
        <taxon>Hymenochaetales</taxon>
        <taxon>Hymenochaetaceae</taxon>
        <taxon>Fomitiporia</taxon>
    </lineage>
</organism>
<evidence type="ECO:0000256" key="7">
    <source>
        <dbReference type="ARBA" id="ARBA00022932"/>
    </source>
</evidence>
<dbReference type="GO" id="GO:0006260">
    <property type="term" value="P:DNA replication"/>
    <property type="evidence" value="ECO:0007669"/>
    <property type="project" value="UniProtKB-KW"/>
</dbReference>
<evidence type="ECO:0000256" key="1">
    <source>
        <dbReference type="ARBA" id="ARBA00005755"/>
    </source>
</evidence>
<proteinExistence type="inferred from homology"/>
<comment type="catalytic activity">
    <reaction evidence="9">
        <text>DNA(n) + a 2'-deoxyribonucleoside 5'-triphosphate = DNA(n+1) + diphosphate</text>
        <dbReference type="Rhea" id="RHEA:22508"/>
        <dbReference type="Rhea" id="RHEA-COMP:17339"/>
        <dbReference type="Rhea" id="RHEA-COMP:17340"/>
        <dbReference type="ChEBI" id="CHEBI:33019"/>
        <dbReference type="ChEBI" id="CHEBI:61560"/>
        <dbReference type="ChEBI" id="CHEBI:173112"/>
        <dbReference type="EC" id="2.7.7.7"/>
    </reaction>
</comment>
<evidence type="ECO:0000256" key="2">
    <source>
        <dbReference type="ARBA" id="ARBA00012417"/>
    </source>
</evidence>
<keyword evidence="8" id="KW-0238">DNA-binding</keyword>
<comment type="similarity">
    <text evidence="1">Belongs to the DNA polymerase type-B family.</text>
</comment>
<dbReference type="InterPro" id="IPR004868">
    <property type="entry name" value="DNA-dir_DNA_pol_B_mt/vir"/>
</dbReference>
<keyword evidence="7" id="KW-0239">DNA-directed DNA polymerase</keyword>
<dbReference type="PANTHER" id="PTHR33568">
    <property type="entry name" value="DNA POLYMERASE"/>
    <property type="match status" value="1"/>
</dbReference>
<keyword evidence="4" id="KW-0808">Transferase</keyword>
<evidence type="ECO:0000256" key="9">
    <source>
        <dbReference type="ARBA" id="ARBA00049244"/>
    </source>
</evidence>
<dbReference type="InterPro" id="IPR023211">
    <property type="entry name" value="DNA_pol_palm_dom_sf"/>
</dbReference>
<dbReference type="SUPFAM" id="SSF53098">
    <property type="entry name" value="Ribonuclease H-like"/>
    <property type="match status" value="1"/>
</dbReference>
<sequence>MILWFYKILMLVSILHIDTFKKISFFAYDKNFVSKASKAKNFSFINLTLEVETYKDVNGKLNIYCISFYEGKLSKSFYLSDFPSIKELIKALLENIFTKIYSGKDIYIHNSSNFDLIFLYKYIVNFTDVKVNPIIKDGKFINLEVKYGPNGNLYNINFKDSLLLLQISLDKLSKAFNVENKKDIFPHDFVSKDNLNYIGPVPSIDYFKNLPLDKYNEYKSRFNNNWSLKEEAIKYCELDCIALYQVLMNFSNEFFKEFSVNISTTPTLPSAAFKVYRTSFIPENVKIQAIGGTLFEDIKKGYYGGHVDMFVPKNFSGELVHHYDVNSLYPHVMKSYVYPTKCVAHFQ</sequence>
<dbReference type="Pfam" id="PF03175">
    <property type="entry name" value="DNA_pol_B_2"/>
    <property type="match status" value="1"/>
</dbReference>
<evidence type="ECO:0000256" key="10">
    <source>
        <dbReference type="SAM" id="SignalP"/>
    </source>
</evidence>
<dbReference type="Gene3D" id="3.30.420.10">
    <property type="entry name" value="Ribonuclease H-like superfamily/Ribonuclease H"/>
    <property type="match status" value="1"/>
</dbReference>
<gene>
    <name evidence="12" type="ORF">Fomme_000097</name>
</gene>
<dbReference type="InterPro" id="IPR043502">
    <property type="entry name" value="DNA/RNA_pol_sf"/>
</dbReference>
<feature type="chain" id="PRO_5022983082" description="Probable DNA polymerase" evidence="10">
    <location>
        <begin position="20"/>
        <end position="347"/>
    </location>
</feature>
<dbReference type="PANTHER" id="PTHR33568:SF3">
    <property type="entry name" value="DNA-DIRECTED DNA POLYMERASE"/>
    <property type="match status" value="1"/>
</dbReference>
<evidence type="ECO:0000313" key="12">
    <source>
        <dbReference type="EMBL" id="QEG57107.1"/>
    </source>
</evidence>
<keyword evidence="6" id="KW-0235">DNA replication</keyword>
<dbReference type="GO" id="GO:0003887">
    <property type="term" value="F:DNA-directed DNA polymerase activity"/>
    <property type="evidence" value="ECO:0007669"/>
    <property type="project" value="UniProtKB-KW"/>
</dbReference>
<evidence type="ECO:0000256" key="8">
    <source>
        <dbReference type="ARBA" id="ARBA00023125"/>
    </source>
</evidence>
<keyword evidence="5" id="KW-0548">Nucleotidyltransferase</keyword>
<evidence type="ECO:0000259" key="11">
    <source>
        <dbReference type="Pfam" id="PF03175"/>
    </source>
</evidence>
<dbReference type="InterPro" id="IPR036397">
    <property type="entry name" value="RNaseH_sf"/>
</dbReference>
<feature type="domain" description="DNA-directed DNA polymerase family B mitochondria/virus" evidence="11">
    <location>
        <begin position="101"/>
        <end position="340"/>
    </location>
</feature>
<dbReference type="AlphaFoldDB" id="A0A5B9RKB0"/>
<evidence type="ECO:0000256" key="3">
    <source>
        <dbReference type="ARBA" id="ARBA00014385"/>
    </source>
</evidence>
<evidence type="ECO:0000256" key="5">
    <source>
        <dbReference type="ARBA" id="ARBA00022695"/>
    </source>
</evidence>
<accession>A0A5B9RKB0</accession>
<dbReference type="GO" id="GO:0000166">
    <property type="term" value="F:nucleotide binding"/>
    <property type="evidence" value="ECO:0007669"/>
    <property type="project" value="InterPro"/>
</dbReference>
<evidence type="ECO:0000256" key="6">
    <source>
        <dbReference type="ARBA" id="ARBA00022705"/>
    </source>
</evidence>
<dbReference type="EMBL" id="MK623258">
    <property type="protein sequence ID" value="QEG57107.1"/>
    <property type="molecule type" value="Genomic_DNA"/>
</dbReference>
<protein>
    <recommendedName>
        <fullName evidence="3">Probable DNA polymerase</fullName>
        <ecNumber evidence="2">2.7.7.7</ecNumber>
    </recommendedName>
</protein>